<reference evidence="1 2" key="1">
    <citation type="submission" date="2012-01" db="EMBL/GenBank/DDBJ databases">
        <title>Complete sequence of chromosome of Clostridium pasteurianum BC1.</title>
        <authorList>
            <consortium name="US DOE Joint Genome Institute"/>
            <person name="Lucas S."/>
            <person name="Han J."/>
            <person name="Lapidus A."/>
            <person name="Cheng J.-F."/>
            <person name="Goodwin L."/>
            <person name="Pitluck S."/>
            <person name="Peters L."/>
            <person name="Mikhailova N."/>
            <person name="Teshima H."/>
            <person name="Detter J.C."/>
            <person name="Han C."/>
            <person name="Tapia R."/>
            <person name="Land M."/>
            <person name="Hauser L."/>
            <person name="Kyrpides N."/>
            <person name="Ivanova N."/>
            <person name="Pagani I."/>
            <person name="Dunn J."/>
            <person name="Taghavi S."/>
            <person name="Francis A."/>
            <person name="van der Lelie D."/>
            <person name="Woyke T."/>
        </authorList>
    </citation>
    <scope>NUCLEOTIDE SEQUENCE [LARGE SCALE GENOMIC DNA]</scope>
    <source>
        <strain evidence="1 2">BC1</strain>
    </source>
</reference>
<organism evidence="1 2">
    <name type="scientific">Clostridium pasteurianum BC1</name>
    <dbReference type="NCBI Taxonomy" id="86416"/>
    <lineage>
        <taxon>Bacteria</taxon>
        <taxon>Bacillati</taxon>
        <taxon>Bacillota</taxon>
        <taxon>Clostridia</taxon>
        <taxon>Eubacteriales</taxon>
        <taxon>Clostridiaceae</taxon>
        <taxon>Clostridium</taxon>
    </lineage>
</organism>
<dbReference type="eggNOG" id="COG1413">
    <property type="taxonomic scope" value="Bacteria"/>
</dbReference>
<keyword evidence="2" id="KW-1185">Reference proteome</keyword>
<dbReference type="EMBL" id="CP003261">
    <property type="protein sequence ID" value="AGK97836.1"/>
    <property type="molecule type" value="Genomic_DNA"/>
</dbReference>
<protein>
    <recommendedName>
        <fullName evidence="3">PBS lyase HEAT-like repeat protein</fullName>
    </recommendedName>
</protein>
<sequence length="223" mass="26046">MLIESDRMDSGLINFKWNNIDNYTNEQISYFLFLEGKSIDVISKIRNIDREIVQKHIIEGKIKYRFLAKSRSPKELLESIARAGKYDKISFVSSIDEENKRVLLVYIREKYVEMQGKDKETAIWIIGELKDRNCKDILIKASVHKYVNVRRMAISAMGKINDISFESTLLRALDDDNPQVISYAIRAFIKMSSKIAIDKIREIKSSTDKDYLKRLCDEYINSQ</sequence>
<dbReference type="Proteomes" id="UP000013523">
    <property type="component" value="Chromosome"/>
</dbReference>
<dbReference type="AlphaFoldDB" id="R4K807"/>
<dbReference type="PATRIC" id="fig|86416.3.peg.2995"/>
<evidence type="ECO:0000313" key="1">
    <source>
        <dbReference type="EMBL" id="AGK97836.1"/>
    </source>
</evidence>
<dbReference type="SUPFAM" id="SSF48371">
    <property type="entry name" value="ARM repeat"/>
    <property type="match status" value="1"/>
</dbReference>
<dbReference type="STRING" id="86416.Clopa_3008"/>
<dbReference type="KEGG" id="cpas:Clopa_3008"/>
<dbReference type="Gene3D" id="1.25.10.10">
    <property type="entry name" value="Leucine-rich Repeat Variant"/>
    <property type="match status" value="1"/>
</dbReference>
<gene>
    <name evidence="1" type="ORF">Clopa_3008</name>
</gene>
<proteinExistence type="predicted"/>
<name>R4K807_CLOPA</name>
<evidence type="ECO:0000313" key="2">
    <source>
        <dbReference type="Proteomes" id="UP000013523"/>
    </source>
</evidence>
<dbReference type="Pfam" id="PF13646">
    <property type="entry name" value="HEAT_2"/>
    <property type="match status" value="1"/>
</dbReference>
<dbReference type="InterPro" id="IPR011989">
    <property type="entry name" value="ARM-like"/>
</dbReference>
<dbReference type="InterPro" id="IPR016024">
    <property type="entry name" value="ARM-type_fold"/>
</dbReference>
<dbReference type="HOGENOM" id="CLU_106582_0_0_9"/>
<accession>R4K807</accession>
<evidence type="ECO:0008006" key="3">
    <source>
        <dbReference type="Google" id="ProtNLM"/>
    </source>
</evidence>